<dbReference type="PANTHER" id="PTHR30193:SF45">
    <property type="entry name" value="ABC TRANSPORTER PERMEASE PROTEIN"/>
    <property type="match status" value="1"/>
</dbReference>
<dbReference type="GO" id="GO:0055085">
    <property type="term" value="P:transmembrane transport"/>
    <property type="evidence" value="ECO:0007669"/>
    <property type="project" value="InterPro"/>
</dbReference>
<dbReference type="SUPFAM" id="SSF161098">
    <property type="entry name" value="MetI-like"/>
    <property type="match status" value="1"/>
</dbReference>
<comment type="caution">
    <text evidence="9">The sequence shown here is derived from an EMBL/GenBank/DDBJ whole genome shotgun (WGS) entry which is preliminary data.</text>
</comment>
<dbReference type="CDD" id="cd06261">
    <property type="entry name" value="TM_PBP2"/>
    <property type="match status" value="1"/>
</dbReference>
<evidence type="ECO:0000313" key="10">
    <source>
        <dbReference type="Proteomes" id="UP000315677"/>
    </source>
</evidence>
<feature type="transmembrane region" description="Helical" evidence="7">
    <location>
        <begin position="289"/>
        <end position="311"/>
    </location>
</feature>
<feature type="domain" description="ABC transmembrane type-1" evidence="8">
    <location>
        <begin position="100"/>
        <end position="310"/>
    </location>
</feature>
<evidence type="ECO:0000256" key="4">
    <source>
        <dbReference type="ARBA" id="ARBA00022692"/>
    </source>
</evidence>
<dbReference type="PANTHER" id="PTHR30193">
    <property type="entry name" value="ABC TRANSPORTER PERMEASE PROTEIN"/>
    <property type="match status" value="1"/>
</dbReference>
<dbReference type="AlphaFoldDB" id="A0A543DR49"/>
<dbReference type="EMBL" id="VFPA01000002">
    <property type="protein sequence ID" value="TQM11807.1"/>
    <property type="molecule type" value="Genomic_DNA"/>
</dbReference>
<dbReference type="InterPro" id="IPR035906">
    <property type="entry name" value="MetI-like_sf"/>
</dbReference>
<keyword evidence="2 7" id="KW-0813">Transport</keyword>
<keyword evidence="3" id="KW-1003">Cell membrane</keyword>
<feature type="transmembrane region" description="Helical" evidence="7">
    <location>
        <begin position="185"/>
        <end position="210"/>
    </location>
</feature>
<evidence type="ECO:0000256" key="5">
    <source>
        <dbReference type="ARBA" id="ARBA00022989"/>
    </source>
</evidence>
<proteinExistence type="inferred from homology"/>
<dbReference type="InterPro" id="IPR000515">
    <property type="entry name" value="MetI-like"/>
</dbReference>
<dbReference type="Pfam" id="PF00528">
    <property type="entry name" value="BPD_transp_1"/>
    <property type="match status" value="1"/>
</dbReference>
<dbReference type="Gene3D" id="1.10.3720.10">
    <property type="entry name" value="MetI-like"/>
    <property type="match status" value="1"/>
</dbReference>
<evidence type="ECO:0000259" key="8">
    <source>
        <dbReference type="PROSITE" id="PS50928"/>
    </source>
</evidence>
<feature type="transmembrane region" description="Helical" evidence="7">
    <location>
        <begin position="39"/>
        <end position="57"/>
    </location>
</feature>
<comment type="similarity">
    <text evidence="7">Belongs to the binding-protein-dependent transport system permease family.</text>
</comment>
<evidence type="ECO:0000256" key="1">
    <source>
        <dbReference type="ARBA" id="ARBA00004651"/>
    </source>
</evidence>
<dbReference type="Proteomes" id="UP000315677">
    <property type="component" value="Unassembled WGS sequence"/>
</dbReference>
<dbReference type="InterPro" id="IPR051393">
    <property type="entry name" value="ABC_transporter_permease"/>
</dbReference>
<keyword evidence="6 7" id="KW-0472">Membrane</keyword>
<accession>A0A543DR49</accession>
<organism evidence="9 10">
    <name type="scientific">Pseudonocardia kunmingensis</name>
    <dbReference type="NCBI Taxonomy" id="630975"/>
    <lineage>
        <taxon>Bacteria</taxon>
        <taxon>Bacillati</taxon>
        <taxon>Actinomycetota</taxon>
        <taxon>Actinomycetes</taxon>
        <taxon>Pseudonocardiales</taxon>
        <taxon>Pseudonocardiaceae</taxon>
        <taxon>Pseudonocardia</taxon>
    </lineage>
</organism>
<gene>
    <name evidence="9" type="ORF">FB558_4379</name>
</gene>
<evidence type="ECO:0000256" key="2">
    <source>
        <dbReference type="ARBA" id="ARBA00022448"/>
    </source>
</evidence>
<sequence length="322" mass="34391">MTASTTVAPTAFVEVPPPAHGDAPAAVTVSRWRRPARAAPPYLFLAPGLALLVVWVYRPLVETAELSFYSWNLLPTSPAEPVGFDNYVRLFALPDFSASIGRTLVLILGLLPFTLVVPVVVGLLARRVRGRAATVYQALVFAPMLVAPVAGAAVWQWMLDPRGGLVNQVLGTTTNWLQEPGPAQVAIILITGWHVLGFATLVVAAGLSGIDGEYSAAASLDGATRWQTTRWITVPLLSPTLSFLLLMTLLLAAQWSFPLVNTLTDGGPSNATTNVYYLLWDYAFGSFDAGLGAAAGMIFFLGFGVVALALVRLTDRLSFHDA</sequence>
<evidence type="ECO:0000256" key="3">
    <source>
        <dbReference type="ARBA" id="ARBA00022475"/>
    </source>
</evidence>
<keyword evidence="4 7" id="KW-0812">Transmembrane</keyword>
<feature type="transmembrane region" description="Helical" evidence="7">
    <location>
        <begin position="136"/>
        <end position="158"/>
    </location>
</feature>
<dbReference type="RefSeq" id="WP_170231451.1">
    <property type="nucleotide sequence ID" value="NZ_VFPA01000002.1"/>
</dbReference>
<protein>
    <submittedName>
        <fullName evidence="9">Carbohydrate ABC transporter membrane protein 1 (CUT1 family)</fullName>
    </submittedName>
</protein>
<comment type="subcellular location">
    <subcellularLocation>
        <location evidence="1 7">Cell membrane</location>
        <topology evidence="1 7">Multi-pass membrane protein</topology>
    </subcellularLocation>
</comment>
<dbReference type="PROSITE" id="PS50928">
    <property type="entry name" value="ABC_TM1"/>
    <property type="match status" value="1"/>
</dbReference>
<evidence type="ECO:0000313" key="9">
    <source>
        <dbReference type="EMBL" id="TQM11807.1"/>
    </source>
</evidence>
<dbReference type="GO" id="GO:0005886">
    <property type="term" value="C:plasma membrane"/>
    <property type="evidence" value="ECO:0007669"/>
    <property type="project" value="UniProtKB-SubCell"/>
</dbReference>
<feature type="transmembrane region" description="Helical" evidence="7">
    <location>
        <begin position="231"/>
        <end position="253"/>
    </location>
</feature>
<keyword evidence="5 7" id="KW-1133">Transmembrane helix</keyword>
<evidence type="ECO:0000256" key="7">
    <source>
        <dbReference type="RuleBase" id="RU363032"/>
    </source>
</evidence>
<feature type="transmembrane region" description="Helical" evidence="7">
    <location>
        <begin position="103"/>
        <end position="124"/>
    </location>
</feature>
<reference evidence="9 10" key="1">
    <citation type="submission" date="2019-06" db="EMBL/GenBank/DDBJ databases">
        <title>Sequencing the genomes of 1000 actinobacteria strains.</title>
        <authorList>
            <person name="Klenk H.-P."/>
        </authorList>
    </citation>
    <scope>NUCLEOTIDE SEQUENCE [LARGE SCALE GENOMIC DNA]</scope>
    <source>
        <strain evidence="9 10">DSM 45301</strain>
    </source>
</reference>
<name>A0A543DR49_9PSEU</name>
<evidence type="ECO:0000256" key="6">
    <source>
        <dbReference type="ARBA" id="ARBA00023136"/>
    </source>
</evidence>
<keyword evidence="10" id="KW-1185">Reference proteome</keyword>